<evidence type="ECO:0000313" key="1">
    <source>
        <dbReference type="EMBL" id="TMW67563.1"/>
    </source>
</evidence>
<gene>
    <name evidence="1" type="ORF">Poli38472_011183</name>
</gene>
<dbReference type="Gene3D" id="3.80.10.10">
    <property type="entry name" value="Ribonuclease Inhibitor"/>
    <property type="match status" value="2"/>
</dbReference>
<reference evidence="1" key="1">
    <citation type="submission" date="2019-03" db="EMBL/GenBank/DDBJ databases">
        <title>Long read genome sequence of the mycoparasitic Pythium oligandrum ATCC 38472 isolated from sugarbeet rhizosphere.</title>
        <authorList>
            <person name="Gaulin E."/>
        </authorList>
    </citation>
    <scope>NUCLEOTIDE SEQUENCE</scope>
    <source>
        <strain evidence="1">ATCC 38472_TT</strain>
    </source>
</reference>
<organism evidence="1 2">
    <name type="scientific">Pythium oligandrum</name>
    <name type="common">Mycoparasitic fungus</name>
    <dbReference type="NCBI Taxonomy" id="41045"/>
    <lineage>
        <taxon>Eukaryota</taxon>
        <taxon>Sar</taxon>
        <taxon>Stramenopiles</taxon>
        <taxon>Oomycota</taxon>
        <taxon>Peronosporomycetes</taxon>
        <taxon>Pythiales</taxon>
        <taxon>Pythiaceae</taxon>
        <taxon>Pythium</taxon>
    </lineage>
</organism>
<dbReference type="Proteomes" id="UP000794436">
    <property type="component" value="Unassembled WGS sequence"/>
</dbReference>
<dbReference type="OrthoDB" id="93140at2759"/>
<name>A0A8K1CRB8_PYTOL</name>
<dbReference type="AlphaFoldDB" id="A0A8K1CRB8"/>
<proteinExistence type="predicted"/>
<dbReference type="InterPro" id="IPR032675">
    <property type="entry name" value="LRR_dom_sf"/>
</dbReference>
<dbReference type="SUPFAM" id="SSF52047">
    <property type="entry name" value="RNI-like"/>
    <property type="match status" value="1"/>
</dbReference>
<protein>
    <submittedName>
        <fullName evidence="1">Uncharacterized protein</fullName>
    </submittedName>
</protein>
<sequence>MLSQATMIDDFCTFFGMEGVAPDDRRVMWRQIAYALFCDASRSAISSLTFECESITLEDIAAMEEVFDGRWQPDDGAVTPTDIDTATAESAQHVCVTNDAMVRVDGALVSLAILGLSSRDELVVVDDDTGTEWMEVKASSIGRLYIQCEDIVDAGVISDRVLIQQSSRLRSLMLICDRFEPGAAASFIKLVGRGLTTLRIPCKTRRWITASDTKQILQSCPNLQFLGVEHADLKSINVFIEAYEHGWCTLRALSLWDVRVANESLVTFAEKLKDPHHPMTRCLTEFRFIFDEVANSNSYGDCEVKCSAVIGVDHGQRSVIKKHTGLRTLTMEISTLPTEDGVIGSDAMTATIDARWRILEPFARAFRVPLTLEDRVIEGSLQCYCAGVSVTVPAGSSTRDMQRTRNFVDLLHVLWTLDRDAWKRLLRDGADIPFTGSMRLLPADETPYFALRVSFSKATFHQQLTSCIDFIRSPSLSAKAAQAKQDLLSAYNQADMKHFQSELRPLRVRLQFQIHGADLSSGDVDAFLIAVVNTIEDIKTHLDRSEGAHDTPTSLTSVVLDATDLDLSSQEVTADRARLLMRLESFGIPFHNVKLRLNRGSSQVDDVEEEPHSVAHVDRLLSAVLPARWSRDSTEETSPWRTQTLSVDQADLTEFASLCSTVSRTQHVKNLQLRSVFLFDSPFERYLKWQWLVQALSGSSSSIKHVAINETELELSDAVAVASILEDGMHMSEEGGIETLALSTEAANEETISTILALLRQLHHSLTSLSVYVWMNTLSSPFVSDILSICQNLRFLDLSSVELESFDLFVDAYDAGTCHIQSLALHSVRVENTKLAEFVRALADVNSRPAQVLRELCLDSVGTEGELVETNLEELLQMLNVNPWLQYLEVHVDDELHPTFVDRFEAHDEKWLPVAAERLSIESKLAFLSTVQSTKFQRTQTQSVMARLDDRVLTLVLEYAATAAQRHVYLEIV</sequence>
<dbReference type="EMBL" id="SPLM01000004">
    <property type="protein sequence ID" value="TMW67563.1"/>
    <property type="molecule type" value="Genomic_DNA"/>
</dbReference>
<keyword evidence="2" id="KW-1185">Reference proteome</keyword>
<comment type="caution">
    <text evidence="1">The sequence shown here is derived from an EMBL/GenBank/DDBJ whole genome shotgun (WGS) entry which is preliminary data.</text>
</comment>
<accession>A0A8K1CRB8</accession>
<evidence type="ECO:0000313" key="2">
    <source>
        <dbReference type="Proteomes" id="UP000794436"/>
    </source>
</evidence>